<proteinExistence type="predicted"/>
<dbReference type="InterPro" id="IPR026960">
    <property type="entry name" value="RVT-Znf"/>
</dbReference>
<accession>A0A2N9GEH8</accession>
<gene>
    <name evidence="2" type="ORF">FSB_LOCUS25787</name>
</gene>
<feature type="domain" description="Reverse transcriptase zinc-binding" evidence="1">
    <location>
        <begin position="95"/>
        <end position="179"/>
    </location>
</feature>
<protein>
    <recommendedName>
        <fullName evidence="1">Reverse transcriptase zinc-binding domain-containing protein</fullName>
    </recommendedName>
</protein>
<dbReference type="AlphaFoldDB" id="A0A2N9GEH8"/>
<dbReference type="PANTHER" id="PTHR36617:SF15">
    <property type="entry name" value="REVERSE TRANSCRIPTASE ZINC-BINDING DOMAIN-CONTAINING PROTEIN"/>
    <property type="match status" value="1"/>
</dbReference>
<dbReference type="Pfam" id="PF13966">
    <property type="entry name" value="zf-RVT"/>
    <property type="match status" value="1"/>
</dbReference>
<reference evidence="2" key="1">
    <citation type="submission" date="2018-02" db="EMBL/GenBank/DDBJ databases">
        <authorList>
            <person name="Cohen D.B."/>
            <person name="Kent A.D."/>
        </authorList>
    </citation>
    <scope>NUCLEOTIDE SEQUENCE</scope>
</reference>
<name>A0A2N9GEH8_FAGSY</name>
<evidence type="ECO:0000313" key="2">
    <source>
        <dbReference type="EMBL" id="SPC97905.1"/>
    </source>
</evidence>
<organism evidence="2">
    <name type="scientific">Fagus sylvatica</name>
    <name type="common">Beechnut</name>
    <dbReference type="NCBI Taxonomy" id="28930"/>
    <lineage>
        <taxon>Eukaryota</taxon>
        <taxon>Viridiplantae</taxon>
        <taxon>Streptophyta</taxon>
        <taxon>Embryophyta</taxon>
        <taxon>Tracheophyta</taxon>
        <taxon>Spermatophyta</taxon>
        <taxon>Magnoliopsida</taxon>
        <taxon>eudicotyledons</taxon>
        <taxon>Gunneridae</taxon>
        <taxon>Pentapetalae</taxon>
        <taxon>rosids</taxon>
        <taxon>fabids</taxon>
        <taxon>Fagales</taxon>
        <taxon>Fagaceae</taxon>
        <taxon>Fagus</taxon>
    </lineage>
</organism>
<sequence>MGALVRFWHDLWCGDAPLKVAYPALFMISGDKDESVAALMQFGNGSLHWELNFVRNVQDWEMDSMNSFLKLIYPVSLEGRGEDTLCWQQNPEKGFTVKSYYSCLSHPFSLPFHWKGIWKPKVPPRVAFFMWTVALGKVLTADNLRKRKIVIISWCCMCKVDGESMDHLFMHCLVAKELWDTILSLFGVTWIMPQHVRELIEGRFIGLPRQRHSRIWTAVPHCLMWCLWRERNLRTFEGSETSIDELKLLFFRTLFEWMQSTNLFSLASFQDFLEFL</sequence>
<evidence type="ECO:0000259" key="1">
    <source>
        <dbReference type="Pfam" id="PF13966"/>
    </source>
</evidence>
<dbReference type="PANTHER" id="PTHR36617">
    <property type="entry name" value="PROTEIN, PUTATIVE-RELATED"/>
    <property type="match status" value="1"/>
</dbReference>
<dbReference type="EMBL" id="OIVN01001811">
    <property type="protein sequence ID" value="SPC97905.1"/>
    <property type="molecule type" value="Genomic_DNA"/>
</dbReference>